<organism evidence="8 9">
    <name type="scientific">[Eubacterium] hominis</name>
    <dbReference type="NCBI Taxonomy" id="2764325"/>
    <lineage>
        <taxon>Bacteria</taxon>
        <taxon>Bacillati</taxon>
        <taxon>Bacillota</taxon>
        <taxon>Erysipelotrichia</taxon>
        <taxon>Erysipelotrichales</taxon>
        <taxon>Erysipelotrichaceae</taxon>
        <taxon>Amedibacillus</taxon>
    </lineage>
</organism>
<evidence type="ECO:0000256" key="2">
    <source>
        <dbReference type="ARBA" id="ARBA00022448"/>
    </source>
</evidence>
<evidence type="ECO:0000256" key="6">
    <source>
        <dbReference type="ARBA" id="ARBA00023136"/>
    </source>
</evidence>
<evidence type="ECO:0000256" key="7">
    <source>
        <dbReference type="SAM" id="Phobius"/>
    </source>
</evidence>
<dbReference type="InterPro" id="IPR052031">
    <property type="entry name" value="Membrane_Transporter-Flippase"/>
</dbReference>
<dbReference type="NCBIfam" id="TIGR00797">
    <property type="entry name" value="matE"/>
    <property type="match status" value="1"/>
</dbReference>
<feature type="transmembrane region" description="Helical" evidence="7">
    <location>
        <begin position="358"/>
        <end position="377"/>
    </location>
</feature>
<feature type="transmembrane region" description="Helical" evidence="7">
    <location>
        <begin position="415"/>
        <end position="434"/>
    </location>
</feature>
<dbReference type="InterPro" id="IPR002528">
    <property type="entry name" value="MATE_fam"/>
</dbReference>
<protein>
    <submittedName>
        <fullName evidence="8">MATE family efflux transporter</fullName>
    </submittedName>
</protein>
<evidence type="ECO:0000256" key="4">
    <source>
        <dbReference type="ARBA" id="ARBA00022692"/>
    </source>
</evidence>
<evidence type="ECO:0000256" key="3">
    <source>
        <dbReference type="ARBA" id="ARBA00022475"/>
    </source>
</evidence>
<feature type="transmembrane region" description="Helical" evidence="7">
    <location>
        <begin position="95"/>
        <end position="117"/>
    </location>
</feature>
<proteinExistence type="predicted"/>
<keyword evidence="9" id="KW-1185">Reference proteome</keyword>
<keyword evidence="2" id="KW-0813">Transport</keyword>
<dbReference type="AlphaFoldDB" id="A0A7G9GP72"/>
<dbReference type="PANTHER" id="PTHR43549">
    <property type="entry name" value="MULTIDRUG RESISTANCE PROTEIN YPNP-RELATED"/>
    <property type="match status" value="1"/>
</dbReference>
<evidence type="ECO:0000313" key="8">
    <source>
        <dbReference type="EMBL" id="QNM12604.1"/>
    </source>
</evidence>
<feature type="transmembrane region" description="Helical" evidence="7">
    <location>
        <begin position="195"/>
        <end position="217"/>
    </location>
</feature>
<dbReference type="GO" id="GO:0015297">
    <property type="term" value="F:antiporter activity"/>
    <property type="evidence" value="ECO:0007669"/>
    <property type="project" value="InterPro"/>
</dbReference>
<feature type="transmembrane region" description="Helical" evidence="7">
    <location>
        <begin position="51"/>
        <end position="75"/>
    </location>
</feature>
<feature type="transmembrane region" description="Helical" evidence="7">
    <location>
        <begin position="281"/>
        <end position="300"/>
    </location>
</feature>
<keyword evidence="6 7" id="KW-0472">Membrane</keyword>
<dbReference type="EMBL" id="CP060636">
    <property type="protein sequence ID" value="QNM12604.1"/>
    <property type="molecule type" value="Genomic_DNA"/>
</dbReference>
<accession>A0A7G9GP72</accession>
<reference evidence="8 9" key="1">
    <citation type="submission" date="2020-08" db="EMBL/GenBank/DDBJ databases">
        <authorList>
            <person name="Liu C."/>
            <person name="Sun Q."/>
        </authorList>
    </citation>
    <scope>NUCLEOTIDE SEQUENCE [LARGE SCALE GENOMIC DNA]</scope>
    <source>
        <strain evidence="8 9">NSJ-61</strain>
    </source>
</reference>
<dbReference type="GO" id="GO:0042910">
    <property type="term" value="F:xenobiotic transmembrane transporter activity"/>
    <property type="evidence" value="ECO:0007669"/>
    <property type="project" value="InterPro"/>
</dbReference>
<feature type="transmembrane region" description="Helical" evidence="7">
    <location>
        <begin position="389"/>
        <end position="409"/>
    </location>
</feature>
<feature type="transmembrane region" description="Helical" evidence="7">
    <location>
        <begin position="137"/>
        <end position="158"/>
    </location>
</feature>
<dbReference type="PIRSF" id="PIRSF006603">
    <property type="entry name" value="DinF"/>
    <property type="match status" value="1"/>
</dbReference>
<dbReference type="KEGG" id="ehn:H9Q80_01200"/>
<keyword evidence="3" id="KW-1003">Cell membrane</keyword>
<evidence type="ECO:0000313" key="9">
    <source>
        <dbReference type="Proteomes" id="UP000515856"/>
    </source>
</evidence>
<dbReference type="RefSeq" id="WP_117454249.1">
    <property type="nucleotide sequence ID" value="NZ_CP060636.1"/>
</dbReference>
<gene>
    <name evidence="8" type="ORF">H9Q80_01200</name>
</gene>
<evidence type="ECO:0000256" key="1">
    <source>
        <dbReference type="ARBA" id="ARBA00004651"/>
    </source>
</evidence>
<feature type="transmembrane region" description="Helical" evidence="7">
    <location>
        <begin position="165"/>
        <end position="189"/>
    </location>
</feature>
<feature type="transmembrane region" description="Helical" evidence="7">
    <location>
        <begin position="12"/>
        <end position="31"/>
    </location>
</feature>
<name>A0A7G9GP72_9FIRM</name>
<keyword evidence="5 7" id="KW-1133">Transmembrane helix</keyword>
<sequence>MFHLQVDLTKDNIFKALLLFAIPIFIANVFQQLYNTMDTMIVGNYLGDASLAAIGSASAIYELMIGFALGVGNGLSIVTARCYGANDEDAIKRSVAGSIVIGVFLTIVIMIIAKLFLYPLLQLLNTPPEIIEESYSYIFTVTIFVGVMFAYNMCAGLLRAIGNSVMPLVFLIISSAINVVLDIVFITQFSMGVQGAAVATVIAQAISAVLCFVYIYFKAPLLIPQRKHFHVGKQMYQELAGQGFSMGFMMAIVSAGTVILQTAINKFGYLIIAGHSTARKINSFCMMPASTFCMALSTFVSQNKGANQKERIRQGVKTANIISICWGGIALVLMFFFARPLVALISGSNEAAVLDNGSLYLMINAPFYAVLGILLNLRNSLQGLGRKVIPLVSSVIEFCGKIVFVILFIPLLDYFGVIICEPVIWCCMCLQLWFSFYRDSYMQKSEEEKEKVKDYELNCS</sequence>
<feature type="transmembrane region" description="Helical" evidence="7">
    <location>
        <begin position="238"/>
        <end position="261"/>
    </location>
</feature>
<dbReference type="Proteomes" id="UP000515856">
    <property type="component" value="Chromosome"/>
</dbReference>
<evidence type="ECO:0000256" key="5">
    <source>
        <dbReference type="ARBA" id="ARBA00022989"/>
    </source>
</evidence>
<dbReference type="Pfam" id="PF01554">
    <property type="entry name" value="MatE"/>
    <property type="match status" value="2"/>
</dbReference>
<dbReference type="InterPro" id="IPR048279">
    <property type="entry name" value="MdtK-like"/>
</dbReference>
<keyword evidence="4 7" id="KW-0812">Transmembrane</keyword>
<feature type="transmembrane region" description="Helical" evidence="7">
    <location>
        <begin position="321"/>
        <end position="338"/>
    </location>
</feature>
<dbReference type="PANTHER" id="PTHR43549:SF3">
    <property type="entry name" value="MULTIDRUG RESISTANCE PROTEIN YPNP-RELATED"/>
    <property type="match status" value="1"/>
</dbReference>
<dbReference type="CDD" id="cd13138">
    <property type="entry name" value="MATE_yoeA_like"/>
    <property type="match status" value="1"/>
</dbReference>
<dbReference type="GO" id="GO:0005886">
    <property type="term" value="C:plasma membrane"/>
    <property type="evidence" value="ECO:0007669"/>
    <property type="project" value="UniProtKB-SubCell"/>
</dbReference>
<comment type="subcellular location">
    <subcellularLocation>
        <location evidence="1">Cell membrane</location>
        <topology evidence="1">Multi-pass membrane protein</topology>
    </subcellularLocation>
</comment>